<protein>
    <recommendedName>
        <fullName evidence="2">YCII-related domain-containing protein</fullName>
    </recommendedName>
</protein>
<dbReference type="SUPFAM" id="SSF54909">
    <property type="entry name" value="Dimeric alpha+beta barrel"/>
    <property type="match status" value="1"/>
</dbReference>
<dbReference type="Pfam" id="PF03795">
    <property type="entry name" value="YCII"/>
    <property type="match status" value="1"/>
</dbReference>
<dbReference type="EMBL" id="SJJZ01000001">
    <property type="protein sequence ID" value="TCC11252.1"/>
    <property type="molecule type" value="Genomic_DNA"/>
</dbReference>
<feature type="domain" description="YCII-related" evidence="2">
    <location>
        <begin position="28"/>
        <end position="98"/>
    </location>
</feature>
<comment type="similarity">
    <text evidence="1">Belongs to the YciI family.</text>
</comment>
<keyword evidence="4" id="KW-1185">Reference proteome</keyword>
<dbReference type="RefSeq" id="WP_131335721.1">
    <property type="nucleotide sequence ID" value="NZ_SJJZ01000001.1"/>
</dbReference>
<dbReference type="AlphaFoldDB" id="A0A4R0HPN2"/>
<accession>A0A4R0HPN2</accession>
<organism evidence="3 4">
    <name type="scientific">Kribbella soli</name>
    <dbReference type="NCBI Taxonomy" id="1124743"/>
    <lineage>
        <taxon>Bacteria</taxon>
        <taxon>Bacillati</taxon>
        <taxon>Actinomycetota</taxon>
        <taxon>Actinomycetes</taxon>
        <taxon>Propionibacteriales</taxon>
        <taxon>Kribbellaceae</taxon>
        <taxon>Kribbella</taxon>
    </lineage>
</organism>
<dbReference type="Gene3D" id="3.30.70.1060">
    <property type="entry name" value="Dimeric alpha+beta barrel"/>
    <property type="match status" value="1"/>
</dbReference>
<dbReference type="OrthoDB" id="3212458at2"/>
<proteinExistence type="inferred from homology"/>
<evidence type="ECO:0000256" key="1">
    <source>
        <dbReference type="ARBA" id="ARBA00007689"/>
    </source>
</evidence>
<gene>
    <name evidence="3" type="ORF">E0H45_08180</name>
</gene>
<evidence type="ECO:0000259" key="2">
    <source>
        <dbReference type="Pfam" id="PF03795"/>
    </source>
</evidence>
<evidence type="ECO:0000313" key="3">
    <source>
        <dbReference type="EMBL" id="TCC11252.1"/>
    </source>
</evidence>
<dbReference type="PANTHER" id="PTHR35174">
    <property type="entry name" value="BLL7171 PROTEIN-RELATED"/>
    <property type="match status" value="1"/>
</dbReference>
<evidence type="ECO:0000313" key="4">
    <source>
        <dbReference type="Proteomes" id="UP000292346"/>
    </source>
</evidence>
<dbReference type="InterPro" id="IPR005545">
    <property type="entry name" value="YCII"/>
</dbReference>
<dbReference type="Proteomes" id="UP000292346">
    <property type="component" value="Unassembled WGS sequence"/>
</dbReference>
<dbReference type="InterPro" id="IPR011008">
    <property type="entry name" value="Dimeric_a/b-barrel"/>
</dbReference>
<dbReference type="PANTHER" id="PTHR35174:SF3">
    <property type="entry name" value="BLL7171 PROTEIN"/>
    <property type="match status" value="1"/>
</dbReference>
<sequence length="119" mass="12898">MPRYLISFEKGSMDHIPEEDFPEVGKASHAVCQEAKDAGVFRFGGGLSYDDGDVEHAVVGTDGLVTDGPYLEGTELIGGFMTVDVPTREEALAWAAKIAAACRCPQDVRKFLHDPDLIE</sequence>
<name>A0A4R0HPN2_9ACTN</name>
<comment type="caution">
    <text evidence="3">The sequence shown here is derived from an EMBL/GenBank/DDBJ whole genome shotgun (WGS) entry which is preliminary data.</text>
</comment>
<reference evidence="3 4" key="1">
    <citation type="submission" date="2019-02" db="EMBL/GenBank/DDBJ databases">
        <title>Kribbella capetownensis sp. nov. and Kribbella speibonae sp. nov., isolated from soil.</title>
        <authorList>
            <person name="Curtis S.M."/>
            <person name="Norton I."/>
            <person name="Everest G.J."/>
            <person name="Meyers P.R."/>
        </authorList>
    </citation>
    <scope>NUCLEOTIDE SEQUENCE [LARGE SCALE GENOMIC DNA]</scope>
    <source>
        <strain evidence="3 4">KCTC 29219</strain>
    </source>
</reference>